<protein>
    <submittedName>
        <fullName evidence="2">VOC family protein</fullName>
    </submittedName>
</protein>
<name>A0A6L7F398_9ACTN</name>
<reference evidence="2 3" key="1">
    <citation type="submission" date="2019-12" db="EMBL/GenBank/DDBJ databases">
        <authorList>
            <person name="Kun Z."/>
        </authorList>
    </citation>
    <scope>NUCLEOTIDE SEQUENCE [LARGE SCALE GENOMIC DNA]</scope>
    <source>
        <strain evidence="2 3">YIM 123512</strain>
    </source>
</reference>
<gene>
    <name evidence="2" type="ORF">GRQ65_18470</name>
</gene>
<accession>A0A6L7F398</accession>
<dbReference type="SUPFAM" id="SSF54593">
    <property type="entry name" value="Glyoxalase/Bleomycin resistance protein/Dihydroxybiphenyl dioxygenase"/>
    <property type="match status" value="1"/>
</dbReference>
<dbReference type="Proteomes" id="UP000473325">
    <property type="component" value="Unassembled WGS sequence"/>
</dbReference>
<dbReference type="Pfam" id="PF00903">
    <property type="entry name" value="Glyoxalase"/>
    <property type="match status" value="1"/>
</dbReference>
<evidence type="ECO:0000313" key="3">
    <source>
        <dbReference type="Proteomes" id="UP000473325"/>
    </source>
</evidence>
<dbReference type="PANTHER" id="PTHR33990:SF1">
    <property type="entry name" value="PROTEIN YJDN"/>
    <property type="match status" value="1"/>
</dbReference>
<proteinExistence type="predicted"/>
<sequence>MIDLTPYLLFDGDARAAMTFYRDVFGGELDIVTFDHYGLPDSSEEGSGVPPDGVMHARLVTDAGLRLMGSDLPPGETGSTPNGHLCISGDAVETVTGWFEALAEGGNVDVPLERQVWGDHYGQVKDRFGVNWMFNVADQDTSPST</sequence>
<dbReference type="EMBL" id="WUEK01000013">
    <property type="protein sequence ID" value="MXG91534.1"/>
    <property type="molecule type" value="Genomic_DNA"/>
</dbReference>
<dbReference type="PANTHER" id="PTHR33990">
    <property type="entry name" value="PROTEIN YJDN-RELATED"/>
    <property type="match status" value="1"/>
</dbReference>
<evidence type="ECO:0000313" key="2">
    <source>
        <dbReference type="EMBL" id="MXG91534.1"/>
    </source>
</evidence>
<dbReference type="Gene3D" id="3.10.180.10">
    <property type="entry name" value="2,3-Dihydroxybiphenyl 1,2-Dioxygenase, domain 1"/>
    <property type="match status" value="1"/>
</dbReference>
<evidence type="ECO:0000259" key="1">
    <source>
        <dbReference type="Pfam" id="PF00903"/>
    </source>
</evidence>
<comment type="caution">
    <text evidence="2">The sequence shown here is derived from an EMBL/GenBank/DDBJ whole genome shotgun (WGS) entry which is preliminary data.</text>
</comment>
<organism evidence="2 3">
    <name type="scientific">Nocardioides flavescens</name>
    <dbReference type="NCBI Taxonomy" id="2691959"/>
    <lineage>
        <taxon>Bacteria</taxon>
        <taxon>Bacillati</taxon>
        <taxon>Actinomycetota</taxon>
        <taxon>Actinomycetes</taxon>
        <taxon>Propionibacteriales</taxon>
        <taxon>Nocardioidaceae</taxon>
        <taxon>Nocardioides</taxon>
    </lineage>
</organism>
<dbReference type="InterPro" id="IPR029068">
    <property type="entry name" value="Glyas_Bleomycin-R_OHBP_Dase"/>
</dbReference>
<dbReference type="InterPro" id="IPR004360">
    <property type="entry name" value="Glyas_Fos-R_dOase_dom"/>
</dbReference>
<dbReference type="AlphaFoldDB" id="A0A6L7F398"/>
<dbReference type="RefSeq" id="WP_160879463.1">
    <property type="nucleotide sequence ID" value="NZ_WUEK01000013.1"/>
</dbReference>
<keyword evidence="3" id="KW-1185">Reference proteome</keyword>
<feature type="domain" description="Glyoxalase/fosfomycin resistance/dioxygenase" evidence="1">
    <location>
        <begin position="7"/>
        <end position="134"/>
    </location>
</feature>
<dbReference type="InterPro" id="IPR028973">
    <property type="entry name" value="PhnB-like"/>
</dbReference>
<dbReference type="CDD" id="cd06588">
    <property type="entry name" value="PhnB_like"/>
    <property type="match status" value="1"/>
</dbReference>